<keyword evidence="12" id="KW-1185">Reference proteome</keyword>
<dbReference type="GO" id="GO:0003676">
    <property type="term" value="F:nucleic acid binding"/>
    <property type="evidence" value="ECO:0007669"/>
    <property type="project" value="InterPro"/>
</dbReference>
<dbReference type="SUPFAM" id="SSF89550">
    <property type="entry name" value="PHP domain-like"/>
    <property type="match status" value="1"/>
</dbReference>
<dbReference type="Pfam" id="PF14579">
    <property type="entry name" value="HHH_6"/>
    <property type="match status" value="1"/>
</dbReference>
<feature type="region of interest" description="Disordered" evidence="9">
    <location>
        <begin position="823"/>
        <end position="849"/>
    </location>
</feature>
<dbReference type="InterPro" id="IPR004365">
    <property type="entry name" value="NA-bd_OB_tRNA"/>
</dbReference>
<dbReference type="EC" id="2.7.7.7" evidence="2"/>
<dbReference type="InterPro" id="IPR041931">
    <property type="entry name" value="DNA_pol3_alpha_thumb_dom"/>
</dbReference>
<feature type="compositionally biased region" description="Polar residues" evidence="9">
    <location>
        <begin position="837"/>
        <end position="849"/>
    </location>
</feature>
<evidence type="ECO:0000256" key="1">
    <source>
        <dbReference type="ARBA" id="ARBA00004496"/>
    </source>
</evidence>
<dbReference type="Pfam" id="PF01336">
    <property type="entry name" value="tRNA_anti-codon"/>
    <property type="match status" value="1"/>
</dbReference>
<proteinExistence type="predicted"/>
<dbReference type="InterPro" id="IPR016195">
    <property type="entry name" value="Pol/histidinol_Pase-like"/>
</dbReference>
<feature type="region of interest" description="Disordered" evidence="9">
    <location>
        <begin position="935"/>
        <end position="961"/>
    </location>
</feature>
<dbReference type="Gene3D" id="3.20.20.140">
    <property type="entry name" value="Metal-dependent hydrolases"/>
    <property type="match status" value="1"/>
</dbReference>
<evidence type="ECO:0000256" key="9">
    <source>
        <dbReference type="SAM" id="MobiDB-lite"/>
    </source>
</evidence>
<keyword evidence="5" id="KW-0548">Nucleotidyltransferase</keyword>
<dbReference type="NCBIfam" id="NF004226">
    <property type="entry name" value="PRK05673.1"/>
    <property type="match status" value="1"/>
</dbReference>
<dbReference type="PANTHER" id="PTHR32294">
    <property type="entry name" value="DNA POLYMERASE III SUBUNIT ALPHA"/>
    <property type="match status" value="1"/>
</dbReference>
<dbReference type="GO" id="GO:0008408">
    <property type="term" value="F:3'-5' exonuclease activity"/>
    <property type="evidence" value="ECO:0007669"/>
    <property type="project" value="InterPro"/>
</dbReference>
<dbReference type="CDD" id="cd04485">
    <property type="entry name" value="DnaE_OBF"/>
    <property type="match status" value="1"/>
</dbReference>
<reference evidence="12" key="1">
    <citation type="submission" date="2016-10" db="EMBL/GenBank/DDBJ databases">
        <authorList>
            <person name="Varghese N."/>
            <person name="Submissions S."/>
        </authorList>
    </citation>
    <scope>NUCLEOTIDE SEQUENCE [LARGE SCALE GENOMIC DNA]</scope>
    <source>
        <strain evidence="12">DSM 26348</strain>
    </source>
</reference>
<evidence type="ECO:0000256" key="3">
    <source>
        <dbReference type="ARBA" id="ARBA00019114"/>
    </source>
</evidence>
<feature type="region of interest" description="Disordered" evidence="9">
    <location>
        <begin position="1153"/>
        <end position="1176"/>
    </location>
</feature>
<dbReference type="InterPro" id="IPR004013">
    <property type="entry name" value="PHP_dom"/>
</dbReference>
<dbReference type="GO" id="GO:0005737">
    <property type="term" value="C:cytoplasm"/>
    <property type="evidence" value="ECO:0007669"/>
    <property type="project" value="UniProtKB-SubCell"/>
</dbReference>
<dbReference type="GO" id="GO:0003887">
    <property type="term" value="F:DNA-directed DNA polymerase activity"/>
    <property type="evidence" value="ECO:0007669"/>
    <property type="project" value="UniProtKB-KW"/>
</dbReference>
<organism evidence="11 12">
    <name type="scientific">Planctomicrobium piriforme</name>
    <dbReference type="NCBI Taxonomy" id="1576369"/>
    <lineage>
        <taxon>Bacteria</taxon>
        <taxon>Pseudomonadati</taxon>
        <taxon>Planctomycetota</taxon>
        <taxon>Planctomycetia</taxon>
        <taxon>Planctomycetales</taxon>
        <taxon>Planctomycetaceae</taxon>
        <taxon>Planctomicrobium</taxon>
    </lineage>
</organism>
<dbReference type="Pfam" id="PF17657">
    <property type="entry name" value="DNA_pol3_finger"/>
    <property type="match status" value="1"/>
</dbReference>
<dbReference type="CDD" id="cd12113">
    <property type="entry name" value="PHP_PolIIIA_DnaE3"/>
    <property type="match status" value="1"/>
</dbReference>
<keyword evidence="4" id="KW-0808">Transferase</keyword>
<comment type="catalytic activity">
    <reaction evidence="8">
        <text>DNA(n) + a 2'-deoxyribonucleoside 5'-triphosphate = DNA(n+1) + diphosphate</text>
        <dbReference type="Rhea" id="RHEA:22508"/>
        <dbReference type="Rhea" id="RHEA-COMP:17339"/>
        <dbReference type="Rhea" id="RHEA-COMP:17340"/>
        <dbReference type="ChEBI" id="CHEBI:33019"/>
        <dbReference type="ChEBI" id="CHEBI:61560"/>
        <dbReference type="ChEBI" id="CHEBI:173112"/>
        <dbReference type="EC" id="2.7.7.7"/>
    </reaction>
</comment>
<dbReference type="Gene3D" id="1.10.10.1600">
    <property type="entry name" value="Bacterial DNA polymerase III alpha subunit, thumb domain"/>
    <property type="match status" value="1"/>
</dbReference>
<gene>
    <name evidence="11" type="ORF">SAMN05421753_103202</name>
</gene>
<evidence type="ECO:0000256" key="2">
    <source>
        <dbReference type="ARBA" id="ARBA00012417"/>
    </source>
</evidence>
<dbReference type="PANTHER" id="PTHR32294:SF0">
    <property type="entry name" value="DNA POLYMERASE III SUBUNIT ALPHA"/>
    <property type="match status" value="1"/>
</dbReference>
<keyword evidence="7" id="KW-0239">DNA-directed DNA polymerase</keyword>
<evidence type="ECO:0000256" key="4">
    <source>
        <dbReference type="ARBA" id="ARBA00022679"/>
    </source>
</evidence>
<dbReference type="Proteomes" id="UP000199518">
    <property type="component" value="Unassembled WGS sequence"/>
</dbReference>
<dbReference type="Gene3D" id="1.10.150.870">
    <property type="match status" value="1"/>
</dbReference>
<evidence type="ECO:0000259" key="10">
    <source>
        <dbReference type="SMART" id="SM00481"/>
    </source>
</evidence>
<dbReference type="Pfam" id="PF07733">
    <property type="entry name" value="DNA_pol3_alpha"/>
    <property type="match status" value="1"/>
</dbReference>
<dbReference type="Gene3D" id="2.40.50.140">
    <property type="entry name" value="Nucleic acid-binding proteins"/>
    <property type="match status" value="1"/>
</dbReference>
<dbReference type="SMART" id="SM00481">
    <property type="entry name" value="POLIIIAc"/>
    <property type="match status" value="1"/>
</dbReference>
<keyword evidence="6" id="KW-0235">DNA replication</keyword>
<comment type="subcellular location">
    <subcellularLocation>
        <location evidence="1">Cytoplasm</location>
    </subcellularLocation>
</comment>
<evidence type="ECO:0000256" key="7">
    <source>
        <dbReference type="ARBA" id="ARBA00022932"/>
    </source>
</evidence>
<accession>A0A1I3DE84</accession>
<evidence type="ECO:0000256" key="8">
    <source>
        <dbReference type="ARBA" id="ARBA00049244"/>
    </source>
</evidence>
<name>A0A1I3DE84_9PLAN</name>
<feature type="domain" description="Polymerase/histidinol phosphatase N-terminal" evidence="10">
    <location>
        <begin position="7"/>
        <end position="74"/>
    </location>
</feature>
<dbReference type="STRING" id="1576369.SAMN05421753_103202"/>
<dbReference type="Pfam" id="PF02811">
    <property type="entry name" value="PHP"/>
    <property type="match status" value="1"/>
</dbReference>
<evidence type="ECO:0000256" key="5">
    <source>
        <dbReference type="ARBA" id="ARBA00022695"/>
    </source>
</evidence>
<dbReference type="InterPro" id="IPR011708">
    <property type="entry name" value="DNA_pol3_alpha_NTPase_dom"/>
</dbReference>
<dbReference type="OrthoDB" id="9803237at2"/>
<evidence type="ECO:0000313" key="12">
    <source>
        <dbReference type="Proteomes" id="UP000199518"/>
    </source>
</evidence>
<evidence type="ECO:0000313" key="11">
    <source>
        <dbReference type="EMBL" id="SFH85054.1"/>
    </source>
</evidence>
<evidence type="ECO:0000256" key="6">
    <source>
        <dbReference type="ARBA" id="ARBA00022705"/>
    </source>
</evidence>
<dbReference type="EMBL" id="FOQD01000003">
    <property type="protein sequence ID" value="SFH85054.1"/>
    <property type="molecule type" value="Genomic_DNA"/>
</dbReference>
<dbReference type="AlphaFoldDB" id="A0A1I3DE84"/>
<dbReference type="InterPro" id="IPR004805">
    <property type="entry name" value="DnaE2/DnaE/PolC"/>
</dbReference>
<sequence>MSVGPFAHLHCHTHYSLLDGANRVPDLIKQVKKLGMNSCAITDHGNLYGALEFYQVCKKEGVNPILGYEAYMAPGHRTDRSASRLKEAAFHLTLLAMNRTGFQNLVKLGSKAFLEGFYYKPRIDKEILEAHSEGIICLSGCASSELSRLLLAEESDKARQLIDWYTKVFGDRFYLEIQDGGVEIQQSCAEATIAVANRMGLPLVATNDAHYLCQDDADMHDVLLCVNTKSFRSDEKRMKIGTDQLFLRSPEQMYAAFPKLAEAVARSQEIADRCDIDLDLKTRHFPVFTPPPEKTDVQYLREVAYEGLKWRYGENPEQKFVDRLEFELGVIERMGFASYFLIVWDFARFARDKGIPCTARGSACGAICSYVLGISDICPIEYDLLFERFLDPSRSEAPDIDMDFCRDRREWVINYVKEKYGHENVAQIGTFGTLKAKAAIRDVARALSIPLKRADEIAKMVPETLNIKLKDALKESAELKEAYDGDPQVKELITFAIALEGLAKSAGTHAAGVVIADRPLQEYIPLQRITGKEDVLTQWTEVEKAGLLKMDFLGLRNLSILDKAVINVRKHRGLEIVPKDLPLDDQETFALLQRGETKGIFQLESGGMRDLLTKMKPDKFADIIATSALYRPGPLEGGMVMTYVNVKHGREPAPTVHPIVDNVLAETYGVMVYQEQVMRILNRLGGIELASSYKCIKAISKKNHEIMGAYHEQFIAGAQTHGMAAEQAQEIWDLIAKFAGYGFNKSHSTAYGAIAYQTAYLKAHFPEEFMAALLSCGMESSERIFEHTDDARRMGIEILPPDVNTSEVEFGVVVVESSVESPVSSARKGDKRKSAAQPDSSSSTLNPQPSTIRKISFGLGAIKGVGLAAMQAIVDERIARGPYKDIFDLCERVDPKLLSKGAMEALVKAGGLDRFGPSRPQHMLVIDRAVQGAAARQRDKARGQRSLFGEPTATGPGEDTQAPIAVPPAENWTHSQQLAYEKEVFGFYLTSHPLTEFADQIEGFTQHTTADLRNLGDGKEVLLGGMISSIKKATTKNPSRNGNSKYVNFDLEDPSGVVRCIMWPDQFAVEGEKVKADSIMLIKGRIDARGREPNVIVNKLMTIADAEKEFTKQVAILLKRGFHSEEDMKRVRDILGRYPGKTPVVVVVDTLEASPANGNGSAPNGENAEEGSETQSRRLRAFVATPLQVSARAELKQELYAVLGEKGFRFQSIPPSNGSHSAN</sequence>
<dbReference type="InterPro" id="IPR003141">
    <property type="entry name" value="Pol/His_phosphatase_N"/>
</dbReference>
<dbReference type="GO" id="GO:0006260">
    <property type="term" value="P:DNA replication"/>
    <property type="evidence" value="ECO:0007669"/>
    <property type="project" value="UniProtKB-KW"/>
</dbReference>
<protein>
    <recommendedName>
        <fullName evidence="3">DNA polymerase III subunit alpha</fullName>
        <ecNumber evidence="2">2.7.7.7</ecNumber>
    </recommendedName>
</protein>
<dbReference type="InterPro" id="IPR040982">
    <property type="entry name" value="DNA_pol3_finger"/>
</dbReference>
<dbReference type="InterPro" id="IPR012340">
    <property type="entry name" value="NA-bd_OB-fold"/>
</dbReference>
<dbReference type="InterPro" id="IPR029460">
    <property type="entry name" value="DNAPol_HHH"/>
</dbReference>
<dbReference type="NCBIfam" id="TIGR00594">
    <property type="entry name" value="polc"/>
    <property type="match status" value="1"/>
</dbReference>
<dbReference type="RefSeq" id="WP_092048223.1">
    <property type="nucleotide sequence ID" value="NZ_FOQD01000003.1"/>
</dbReference>